<keyword evidence="6" id="KW-1185">Reference proteome</keyword>
<keyword evidence="3" id="KW-0067">ATP-binding</keyword>
<dbReference type="GO" id="GO:0016887">
    <property type="term" value="F:ATP hydrolysis activity"/>
    <property type="evidence" value="ECO:0007669"/>
    <property type="project" value="InterPro"/>
</dbReference>
<accession>A1ZMJ8</accession>
<dbReference type="Gene3D" id="3.40.50.300">
    <property type="entry name" value="P-loop containing nucleotide triphosphate hydrolases"/>
    <property type="match status" value="1"/>
</dbReference>
<evidence type="ECO:0000256" key="2">
    <source>
        <dbReference type="ARBA" id="ARBA00022741"/>
    </source>
</evidence>
<dbReference type="InterPro" id="IPR050221">
    <property type="entry name" value="26S_Proteasome_ATPase"/>
</dbReference>
<sequence length="435" mass="49204">MMERCQQAAKPQALPQCPMLLEPEDEWLLPFSPDERLVIAIALANASAPEIWDILLDTAIETGFEKPAISSLGLRQIPHTKYLQATIGTVLFLLGGQTASDQSPVWQLFLPQTTLRRLGVLALPATRAVPAIDTVLQLSPRYQCQLLTQETWQPQYGAEFPATLLTTTRTWNDLVMDEKTGILLNQARKWVRHYDEVRQQPGVVGAKGYRLLMAGPSGTGKTLTAALLGQAAGKPLYRIDVSSIVDKYVGETSKRLRQVFDLAEQHDWILFFDEGDALFGKRSSGTGSSNERYANQEVAYLLYKLEEYQGMIFLATNHKGAIDAAFERRFDSLVTFSKPDEGTRRRLWQHFFGQANTLELDPRIGAGNWRELAEAAPVSAAWIEKFYQYCVMQTTAKRDRYISAEDMRTYLHWFSAERGYFDGKAHRLFLRELQG</sequence>
<dbReference type="PANTHER" id="PTHR23073">
    <property type="entry name" value="26S PROTEASOME REGULATORY SUBUNIT"/>
    <property type="match status" value="1"/>
</dbReference>
<reference evidence="5 6" key="1">
    <citation type="submission" date="2007-01" db="EMBL/GenBank/DDBJ databases">
        <authorList>
            <person name="Haygood M."/>
            <person name="Podell S."/>
            <person name="Anderson C."/>
            <person name="Hopkinson B."/>
            <person name="Roe K."/>
            <person name="Barbeau K."/>
            <person name="Gaasterland T."/>
            <person name="Ferriera S."/>
            <person name="Johnson J."/>
            <person name="Kravitz S."/>
            <person name="Beeson K."/>
            <person name="Sutton G."/>
            <person name="Rogers Y.-H."/>
            <person name="Friedman R."/>
            <person name="Frazier M."/>
            <person name="Venter J.C."/>
        </authorList>
    </citation>
    <scope>NUCLEOTIDE SEQUENCE [LARGE SCALE GENOMIC DNA]</scope>
    <source>
        <strain evidence="5 6">ATCC 23134</strain>
    </source>
</reference>
<dbReference type="InterPro" id="IPR003959">
    <property type="entry name" value="ATPase_AAA_core"/>
</dbReference>
<keyword evidence="2" id="KW-0547">Nucleotide-binding</keyword>
<evidence type="ECO:0000259" key="4">
    <source>
        <dbReference type="SMART" id="SM00382"/>
    </source>
</evidence>
<evidence type="ECO:0000256" key="3">
    <source>
        <dbReference type="ARBA" id="ARBA00022840"/>
    </source>
</evidence>
<dbReference type="AlphaFoldDB" id="A1ZMJ8"/>
<gene>
    <name evidence="5" type="ORF">M23134_03930</name>
</gene>
<dbReference type="SMART" id="SM00382">
    <property type="entry name" value="AAA"/>
    <property type="match status" value="1"/>
</dbReference>
<organism evidence="5 6">
    <name type="scientific">Microscilla marina ATCC 23134</name>
    <dbReference type="NCBI Taxonomy" id="313606"/>
    <lineage>
        <taxon>Bacteria</taxon>
        <taxon>Pseudomonadati</taxon>
        <taxon>Bacteroidota</taxon>
        <taxon>Cytophagia</taxon>
        <taxon>Cytophagales</taxon>
        <taxon>Microscillaceae</taxon>
        <taxon>Microscilla</taxon>
    </lineage>
</organism>
<protein>
    <submittedName>
        <fullName evidence="5">AAA superfamily ATPase</fullName>
    </submittedName>
</protein>
<dbReference type="Pfam" id="PF00004">
    <property type="entry name" value="AAA"/>
    <property type="match status" value="1"/>
</dbReference>
<dbReference type="GO" id="GO:0005524">
    <property type="term" value="F:ATP binding"/>
    <property type="evidence" value="ECO:0007669"/>
    <property type="project" value="UniProtKB-KW"/>
</dbReference>
<comment type="similarity">
    <text evidence="1">Belongs to the AAA ATPase family.</text>
</comment>
<dbReference type="CDD" id="cd19481">
    <property type="entry name" value="RecA-like_protease"/>
    <property type="match status" value="1"/>
</dbReference>
<feature type="domain" description="AAA+ ATPase" evidence="4">
    <location>
        <begin position="207"/>
        <end position="340"/>
    </location>
</feature>
<evidence type="ECO:0000256" key="1">
    <source>
        <dbReference type="ARBA" id="ARBA00006914"/>
    </source>
</evidence>
<comment type="caution">
    <text evidence="5">The sequence shown here is derived from an EMBL/GenBank/DDBJ whole genome shotgun (WGS) entry which is preliminary data.</text>
</comment>
<evidence type="ECO:0000313" key="6">
    <source>
        <dbReference type="Proteomes" id="UP000004095"/>
    </source>
</evidence>
<evidence type="ECO:0000313" key="5">
    <source>
        <dbReference type="EMBL" id="EAY28378.1"/>
    </source>
</evidence>
<name>A1ZMJ8_MICM2</name>
<dbReference type="SUPFAM" id="SSF52540">
    <property type="entry name" value="P-loop containing nucleoside triphosphate hydrolases"/>
    <property type="match status" value="1"/>
</dbReference>
<dbReference type="eggNOG" id="COG0464">
    <property type="taxonomic scope" value="Bacteria"/>
</dbReference>
<dbReference type="Proteomes" id="UP000004095">
    <property type="component" value="Unassembled WGS sequence"/>
</dbReference>
<dbReference type="InterPro" id="IPR027417">
    <property type="entry name" value="P-loop_NTPase"/>
</dbReference>
<dbReference type="InterPro" id="IPR003593">
    <property type="entry name" value="AAA+_ATPase"/>
</dbReference>
<dbReference type="EMBL" id="AAWS01000016">
    <property type="protein sequence ID" value="EAY28378.1"/>
    <property type="molecule type" value="Genomic_DNA"/>
</dbReference>
<proteinExistence type="inferred from homology"/>